<dbReference type="Proteomes" id="UP000186132">
    <property type="component" value="Unassembled WGS sequence"/>
</dbReference>
<dbReference type="OrthoDB" id="9786743at2"/>
<feature type="binding site" evidence="3">
    <location>
        <begin position="21"/>
        <end position="24"/>
    </location>
    <ligand>
        <name>NAD(+)</name>
        <dbReference type="ChEBI" id="CHEBI:57540"/>
    </ligand>
</feature>
<dbReference type="InterPro" id="IPR015426">
    <property type="entry name" value="Acetylaldehyde_DH_C"/>
</dbReference>
<feature type="binding site" evidence="3">
    <location>
        <begin position="170"/>
        <end position="178"/>
    </location>
    <ligand>
        <name>NAD(+)</name>
        <dbReference type="ChEBI" id="CHEBI:57540"/>
    </ligand>
</feature>
<dbReference type="EC" id="1.2.1.10" evidence="3"/>
<dbReference type="SUPFAM" id="SSF51735">
    <property type="entry name" value="NAD(P)-binding Rossmann-fold domains"/>
    <property type="match status" value="1"/>
</dbReference>
<dbReference type="Pfam" id="PF09290">
    <property type="entry name" value="AcetDehyd-dimer"/>
    <property type="match status" value="1"/>
</dbReference>
<dbReference type="RefSeq" id="WP_073391888.1">
    <property type="nucleotide sequence ID" value="NZ_FQVU01000005.1"/>
</dbReference>
<sequence length="327" mass="33878">MTDAPTTGPDDTRTKVAIIGSGNIGTDLMIKVVRTAEHLEMAAMVGIDPESEGLARARRLGFEVTSDGVEGLLAMPGFADIGIVFDATSAKAHLANVAALAPHDVRVVDLTPAAVGPYVVPAVNLADHLAAPNVNMVTCGGQATIPVVAAVSRVAPVAYAEIVASIASRSAGPGTRANIDEFTETTSAAIVEVGGARRGKAIIILNPAEPPLIMRDTVLCLVDAPEPSTREEVVASVERMVADVAQYVPGYRLKQAVQVTEVAADTPLDTLTPPDGGRPTHQVSVFLEVEGAAHYLPAYAGNLDIMTSAALRVADEMAARRGQAVHS</sequence>
<comment type="catalytic activity">
    <reaction evidence="3">
        <text>acetaldehyde + NAD(+) + CoA = acetyl-CoA + NADH + H(+)</text>
        <dbReference type="Rhea" id="RHEA:23288"/>
        <dbReference type="ChEBI" id="CHEBI:15343"/>
        <dbReference type="ChEBI" id="CHEBI:15378"/>
        <dbReference type="ChEBI" id="CHEBI:57287"/>
        <dbReference type="ChEBI" id="CHEBI:57288"/>
        <dbReference type="ChEBI" id="CHEBI:57540"/>
        <dbReference type="ChEBI" id="CHEBI:57945"/>
        <dbReference type="EC" id="1.2.1.10"/>
    </reaction>
</comment>
<dbReference type="InterPro" id="IPR003361">
    <property type="entry name" value="Acetaldehyde_dehydrogenase"/>
</dbReference>
<protein>
    <recommendedName>
        <fullName evidence="3">Acetaldehyde dehydrogenase</fullName>
        <ecNumber evidence="3">1.2.1.10</ecNumber>
    </recommendedName>
    <alternativeName>
        <fullName evidence="3">Acetaldehyde dehydrogenase [acetylating]</fullName>
    </alternativeName>
</protein>
<proteinExistence type="inferred from homology"/>
<dbReference type="Pfam" id="PF01118">
    <property type="entry name" value="Semialdhyde_dh"/>
    <property type="match status" value="1"/>
</dbReference>
<dbReference type="CDD" id="cd23933">
    <property type="entry name" value="ALDH_C"/>
    <property type="match status" value="1"/>
</dbReference>
<dbReference type="NCBIfam" id="NF006157">
    <property type="entry name" value="PRK08300.1"/>
    <property type="match status" value="1"/>
</dbReference>
<dbReference type="HAMAP" id="MF_01657">
    <property type="entry name" value="Ac_ald_DH_ac"/>
    <property type="match status" value="1"/>
</dbReference>
<organism evidence="5 6">
    <name type="scientific">Jatrophihabitans endophyticus</name>
    <dbReference type="NCBI Taxonomy" id="1206085"/>
    <lineage>
        <taxon>Bacteria</taxon>
        <taxon>Bacillati</taxon>
        <taxon>Actinomycetota</taxon>
        <taxon>Actinomycetes</taxon>
        <taxon>Jatrophihabitantales</taxon>
        <taxon>Jatrophihabitantaceae</taxon>
        <taxon>Jatrophihabitans</taxon>
    </lineage>
</organism>
<evidence type="ECO:0000256" key="2">
    <source>
        <dbReference type="ARBA" id="ARBA00023027"/>
    </source>
</evidence>
<evidence type="ECO:0000313" key="6">
    <source>
        <dbReference type="Proteomes" id="UP000186132"/>
    </source>
</evidence>
<dbReference type="NCBIfam" id="TIGR03215">
    <property type="entry name" value="ac_ald_DH_ac"/>
    <property type="match status" value="1"/>
</dbReference>
<evidence type="ECO:0000313" key="5">
    <source>
        <dbReference type="EMBL" id="SHH33082.1"/>
    </source>
</evidence>
<dbReference type="Gene3D" id="3.40.50.720">
    <property type="entry name" value="NAD(P)-binding Rossmann-like Domain"/>
    <property type="match status" value="1"/>
</dbReference>
<reference evidence="5 6" key="1">
    <citation type="submission" date="2016-11" db="EMBL/GenBank/DDBJ databases">
        <authorList>
            <person name="Jaros S."/>
            <person name="Januszkiewicz K."/>
            <person name="Wedrychowicz H."/>
        </authorList>
    </citation>
    <scope>NUCLEOTIDE SEQUENCE [LARGE SCALE GENOMIC DNA]</scope>
    <source>
        <strain evidence="5 6">DSM 45627</strain>
    </source>
</reference>
<dbReference type="SMART" id="SM00859">
    <property type="entry name" value="Semialdhyde_dh"/>
    <property type="match status" value="1"/>
</dbReference>
<keyword evidence="6" id="KW-1185">Reference proteome</keyword>
<dbReference type="Gene3D" id="3.30.360.10">
    <property type="entry name" value="Dihydrodipicolinate Reductase, domain 2"/>
    <property type="match status" value="1"/>
</dbReference>
<dbReference type="GO" id="GO:0008774">
    <property type="term" value="F:acetaldehyde dehydrogenase (acetylating) activity"/>
    <property type="evidence" value="ECO:0007669"/>
    <property type="project" value="UniProtKB-UniRule"/>
</dbReference>
<feature type="active site" description="Acyl-thioester intermediate" evidence="3">
    <location>
        <position position="139"/>
    </location>
</feature>
<dbReference type="PIRSF" id="PIRSF015689">
    <property type="entry name" value="Actaldh_dh_actl"/>
    <property type="match status" value="1"/>
</dbReference>
<dbReference type="GO" id="GO:0051287">
    <property type="term" value="F:NAD binding"/>
    <property type="evidence" value="ECO:0007669"/>
    <property type="project" value="UniProtKB-UniRule"/>
</dbReference>
<dbReference type="SUPFAM" id="SSF55347">
    <property type="entry name" value="Glyceraldehyde-3-phosphate dehydrogenase-like, C-terminal domain"/>
    <property type="match status" value="1"/>
</dbReference>
<dbReference type="EMBL" id="FQVU01000005">
    <property type="protein sequence ID" value="SHH33082.1"/>
    <property type="molecule type" value="Genomic_DNA"/>
</dbReference>
<dbReference type="InterPro" id="IPR036291">
    <property type="entry name" value="NAD(P)-bd_dom_sf"/>
</dbReference>
<feature type="binding site" evidence="3">
    <location>
        <position position="302"/>
    </location>
    <ligand>
        <name>NAD(+)</name>
        <dbReference type="ChEBI" id="CHEBI:57540"/>
    </ligand>
</feature>
<evidence type="ECO:0000256" key="3">
    <source>
        <dbReference type="HAMAP-Rule" id="MF_01657"/>
    </source>
</evidence>
<keyword evidence="3" id="KW-0560">Oxidoreductase</keyword>
<dbReference type="STRING" id="1206085.SAMN05443575_3730"/>
<name>A0A1M5S363_9ACTN</name>
<gene>
    <name evidence="5" type="ORF">SAMN05443575_3730</name>
</gene>
<keyword evidence="2 3" id="KW-0520">NAD</keyword>
<evidence type="ECO:0000259" key="4">
    <source>
        <dbReference type="SMART" id="SM00859"/>
    </source>
</evidence>
<accession>A0A1M5S363</accession>
<comment type="similarity">
    <text evidence="1 3">Belongs to the acetaldehyde dehydrogenase family.</text>
</comment>
<dbReference type="AlphaFoldDB" id="A0A1M5S363"/>
<evidence type="ECO:0000256" key="1">
    <source>
        <dbReference type="ARBA" id="ARBA00009244"/>
    </source>
</evidence>
<feature type="domain" description="Semialdehyde dehydrogenase NAD-binding" evidence="4">
    <location>
        <begin position="15"/>
        <end position="131"/>
    </location>
</feature>
<keyword evidence="3" id="KW-0058">Aromatic hydrocarbons catabolism</keyword>
<dbReference type="InterPro" id="IPR000534">
    <property type="entry name" value="Semialdehyde_DH_NAD-bd"/>
</dbReference>